<dbReference type="Proteomes" id="UP000295598">
    <property type="component" value="Unassembled WGS sequence"/>
</dbReference>
<dbReference type="Pfam" id="PF18276">
    <property type="entry name" value="TcA_TcB_BD"/>
    <property type="match status" value="1"/>
</dbReference>
<feature type="compositionally biased region" description="Basic and acidic residues" evidence="2">
    <location>
        <begin position="299"/>
        <end position="314"/>
    </location>
</feature>
<dbReference type="Pfam" id="PF18413">
    <property type="entry name" value="Neuraminidase"/>
    <property type="match status" value="1"/>
</dbReference>
<evidence type="ECO:0000256" key="2">
    <source>
        <dbReference type="SAM" id="MobiDB-lite"/>
    </source>
</evidence>
<dbReference type="Pfam" id="PF20220">
    <property type="entry name" value="ABC_toxin_N"/>
    <property type="match status" value="1"/>
</dbReference>
<gene>
    <name evidence="6" type="ORF">C5467_10220</name>
</gene>
<evidence type="ECO:0000259" key="5">
    <source>
        <dbReference type="Pfam" id="PF20220"/>
    </source>
</evidence>
<proteinExistence type="predicted"/>
<name>A0A4R4JVK9_9GAMM</name>
<evidence type="ECO:0000259" key="4">
    <source>
        <dbReference type="Pfam" id="PF18413"/>
    </source>
</evidence>
<dbReference type="InterPro" id="IPR046839">
    <property type="entry name" value="ABC_toxin_N"/>
</dbReference>
<dbReference type="RefSeq" id="WP_132354345.1">
    <property type="nucleotide sequence ID" value="NZ_CAWOJO010000014.1"/>
</dbReference>
<dbReference type="EMBL" id="PUJY01000014">
    <property type="protein sequence ID" value="TDB58142.1"/>
    <property type="molecule type" value="Genomic_DNA"/>
</dbReference>
<keyword evidence="1" id="KW-0175">Coiled coil</keyword>
<feature type="domain" description="Tc toxin complex TcA C-terminal TcB-binding" evidence="3">
    <location>
        <begin position="1255"/>
        <end position="1560"/>
    </location>
</feature>
<reference evidence="6 7" key="1">
    <citation type="journal article" date="2019" name="Int. J. Syst. Evol. Microbiol.">
        <title>Photorhabdus khanii subsp. guanajuatensis subsp. nov., isolated from Heterorhabditis atacamensis, and Photorhabdus luminescens subsp. mexicana subsp. nov., isolated from Heterorhabditis mexicana entomopathogenic nematodes.</title>
        <authorList>
            <person name="Machado R.A.R."/>
            <person name="Bruno P."/>
            <person name="Arce C.C.M."/>
            <person name="Liechti N."/>
            <person name="Kohler A."/>
            <person name="Bernal J."/>
            <person name="Bruggmann R."/>
            <person name="Turlings T.C.J."/>
        </authorList>
    </citation>
    <scope>NUCLEOTIDE SEQUENCE [LARGE SCALE GENOMIC DNA]</scope>
    <source>
        <strain evidence="6 7">MEX20-17</strain>
    </source>
</reference>
<feature type="domain" description="ABC toxin N-terminal" evidence="5">
    <location>
        <begin position="8"/>
        <end position="134"/>
    </location>
</feature>
<organism evidence="6 7">
    <name type="scientific">Photorhabdus khanii subsp. guanajuatensis</name>
    <dbReference type="NCBI Taxonomy" id="2100166"/>
    <lineage>
        <taxon>Bacteria</taxon>
        <taxon>Pseudomonadati</taxon>
        <taxon>Pseudomonadota</taxon>
        <taxon>Gammaproteobacteria</taxon>
        <taxon>Enterobacterales</taxon>
        <taxon>Morganellaceae</taxon>
        <taxon>Photorhabdus</taxon>
    </lineage>
</organism>
<sequence>MLSTMEKQLNESQRDALVTGYMNFVAPTLKGVNSQTVTVEDLYEYLLIDPEVADEVETSRVAQAIASIQQYMTRLVNGSEPGRQAMEPSTANEWRDNDNQYAIWAAGAEVRNYAENYISPITRQEKSHYFSELETTLNQNRLDPDRVQDAVLAYLNEFEAVSNLYVLSGYINQDKFDQAIYYFIGRTTTKPYRYYWRQMDLSKNRQDPAENPVTPNCWNDWQEITLPLSGDTVLEHTVRPVFYNDRLYVAWVERDPAVQKDDHGENIDKTHAYSIKFGYKRYDDTWTAPNTTTLMTRQKGKEDKEDKEGNDQDVSRTSLLIDESDITLRDVNLLATTDFSIDPTEETDSNPYGRLMLGVFVRHFEGDGDNKKNKPAVYGYLYCDSAFNRHILKPLSKNFLFSTYRDETDDQNCLQFAVYDKKYVITKIEQGKPTEDPEATGWVGKVDDLKQGTTGAYVHIGDDGLTLNIQTTTNGDFINRHVFGSADRENNSTSGYGFSWSGDEGFYLDYHDGNYYTFNNAIIVYYPSGYGGGSVPNGTWDLSQRINDAWSTAPLLAGHYKVTVKGSYIAWEGDIPTSYNLYIPSGTRLGDWYDEINYAINHDKLESGFNTSSGWLSLTDIKNFKKIADNRKFYQEINAETADGSNLFKRYSSQTFELSKSATYSTTHTLSEANFSTDPNKNYLQVCLNVVWDHYDRPSGRKGAYSWVSKWFNVYIALQDSKAPDAIPRLISRYDSKRGLVQYLDFWTSSLPAKTRLNTTFVRTLIEKANLGLDSLLDYTLQADPSLEADLVNDGKSEPMDFNGSNGLYFWELFFHLPFLVATRFANEQQFSPAQKSLHYIFDPAMKNKPHNAPAYWNVRPLVEGHSDLSRHLGDPIDPDTQAYAHPVIYQKAVFIAYVSNLIAQGDMWYRQLTRDGLTQARVYYNLAAELLGPRPDVSLSSTWTPQTLDTLAAGQKTALRDFEHQLANSDTVLPALPGNNISHLKLADNGYFNEPLNVLMLSHWDTLDARLYNLRHNLTVDGKPLSLPLYAAPADPVALLAQRAQSGTLTNGVSGAMLTVPPYRFSAMLPRAYSAVGTLTGFGQNLLSLLERSERAGQEELAQQQLLDMSSYAITLQQQALDGLAADRLALQASQATTQQRYDHYYTLYQNNISSAEQLVMDTQTSAQALISASTGVQTASGALKVIPNIFGLADGGSRYEGVTEAIAIGLMASGQATSVVADRLATTENYRRRREEWQIQYQQAQSEVEALTKQLDALAVREKAAQTSLQQAKAQQVQIRTMLTYLTTRFTQATLYQWLSGQLAALYYQAYDAVVSLCLSAQACWQYELGDYAATFIQTGTWNDHYRGLQVGEALQLNLHQMEAAYLGRHERRLNVIRTVSLKSLLGDDGFNKLKTEGKVDFPLSEKLFDNDYPGHYLRQIKTVSVTLPTLIGPYQNVKATLTQTSSSTLLTADIRGVKYLNNSADQEGDATHIVTNLRASQQVALSSGLNDAGSFELRLEDERYLSFEGTGAVSKWTLNFPRSVDEHIDGNTLKADDMQASLLANMDDVLMQVHYTACDGGASFAGQVKKTLV</sequence>
<feature type="domain" description="Neuraminidase-like" evidence="4">
    <location>
        <begin position="164"/>
        <end position="317"/>
    </location>
</feature>
<evidence type="ECO:0000313" key="7">
    <source>
        <dbReference type="Proteomes" id="UP000295598"/>
    </source>
</evidence>
<feature type="coiled-coil region" evidence="1">
    <location>
        <begin position="1229"/>
        <end position="1263"/>
    </location>
</feature>
<protein>
    <submittedName>
        <fullName evidence="6">Insecticidal toxin complex protein TccB</fullName>
    </submittedName>
</protein>
<comment type="caution">
    <text evidence="6">The sequence shown here is derived from an EMBL/GenBank/DDBJ whole genome shotgun (WGS) entry which is preliminary data.</text>
</comment>
<accession>A0A4R4JVK9</accession>
<evidence type="ECO:0000259" key="3">
    <source>
        <dbReference type="Pfam" id="PF18276"/>
    </source>
</evidence>
<evidence type="ECO:0000313" key="6">
    <source>
        <dbReference type="EMBL" id="TDB58142.1"/>
    </source>
</evidence>
<feature type="region of interest" description="Disordered" evidence="2">
    <location>
        <begin position="293"/>
        <end position="315"/>
    </location>
</feature>
<evidence type="ECO:0000256" key="1">
    <source>
        <dbReference type="SAM" id="Coils"/>
    </source>
</evidence>
<dbReference type="InterPro" id="IPR040840">
    <property type="entry name" value="TcA_TcB_BD"/>
</dbReference>
<dbReference type="InterPro" id="IPR041079">
    <property type="entry name" value="Neuraminidase-like"/>
</dbReference>